<keyword evidence="2" id="KW-1185">Reference proteome</keyword>
<protein>
    <submittedName>
        <fullName evidence="1">Uncharacterized protein</fullName>
    </submittedName>
</protein>
<reference evidence="1 2" key="1">
    <citation type="submission" date="2023-04" db="EMBL/GenBank/DDBJ databases">
        <title>Genome of Basidiobolus ranarum AG-B5.</title>
        <authorList>
            <person name="Stajich J.E."/>
            <person name="Carter-House D."/>
            <person name="Gryganskyi A."/>
        </authorList>
    </citation>
    <scope>NUCLEOTIDE SEQUENCE [LARGE SCALE GENOMIC DNA]</scope>
    <source>
        <strain evidence="1 2">AG-B5</strain>
    </source>
</reference>
<comment type="caution">
    <text evidence="1">The sequence shown here is derived from an EMBL/GenBank/DDBJ whole genome shotgun (WGS) entry which is preliminary data.</text>
</comment>
<organism evidence="1 2">
    <name type="scientific">Basidiobolus ranarum</name>
    <dbReference type="NCBI Taxonomy" id="34480"/>
    <lineage>
        <taxon>Eukaryota</taxon>
        <taxon>Fungi</taxon>
        <taxon>Fungi incertae sedis</taxon>
        <taxon>Zoopagomycota</taxon>
        <taxon>Entomophthoromycotina</taxon>
        <taxon>Basidiobolomycetes</taxon>
        <taxon>Basidiobolales</taxon>
        <taxon>Basidiobolaceae</taxon>
        <taxon>Basidiobolus</taxon>
    </lineage>
</organism>
<evidence type="ECO:0000313" key="1">
    <source>
        <dbReference type="EMBL" id="KAK9768731.1"/>
    </source>
</evidence>
<name>A0ABR2X547_9FUNG</name>
<evidence type="ECO:0000313" key="2">
    <source>
        <dbReference type="Proteomes" id="UP001479436"/>
    </source>
</evidence>
<gene>
    <name evidence="1" type="ORF">K7432_000412</name>
</gene>
<proteinExistence type="predicted"/>
<sequence>MDYFFDFMLMENLLGSCNRKLRKYNRSKKREQHLRNRLLLINFRKAAKREIAAHNDDEDIEFVEVPIPSPEPHSQQSCDVITDTKQGKELCPSAYSGNGVEFESSCQPLIAHEQSSSYEYTEPTSCHPSETGKRCRQGVWNEEDSIQSEKRARLCF</sequence>
<dbReference type="EMBL" id="JASJQH010000007">
    <property type="protein sequence ID" value="KAK9768731.1"/>
    <property type="molecule type" value="Genomic_DNA"/>
</dbReference>
<dbReference type="Proteomes" id="UP001479436">
    <property type="component" value="Unassembled WGS sequence"/>
</dbReference>
<accession>A0ABR2X547</accession>